<reference evidence="1" key="1">
    <citation type="submission" date="2020-07" db="EMBL/GenBank/DDBJ databases">
        <title>Multicomponent nature underlies the extraordinary mechanical properties of spider dragline silk.</title>
        <authorList>
            <person name="Kono N."/>
            <person name="Nakamura H."/>
            <person name="Mori M."/>
            <person name="Yoshida Y."/>
            <person name="Ohtoshi R."/>
            <person name="Malay A.D."/>
            <person name="Moran D.A.P."/>
            <person name="Tomita M."/>
            <person name="Numata K."/>
            <person name="Arakawa K."/>
        </authorList>
    </citation>
    <scope>NUCLEOTIDE SEQUENCE</scope>
</reference>
<protein>
    <submittedName>
        <fullName evidence="1">Histone-lysine N-methyltransferase SETMAR-like protein</fullName>
    </submittedName>
</protein>
<dbReference type="GO" id="GO:0006303">
    <property type="term" value="P:double-strand break repair via nonhomologous end joining"/>
    <property type="evidence" value="ECO:0007669"/>
    <property type="project" value="TreeGrafter"/>
</dbReference>
<comment type="caution">
    <text evidence="1">The sequence shown here is derived from an EMBL/GenBank/DDBJ whole genome shotgun (WGS) entry which is preliminary data.</text>
</comment>
<sequence>MLLKQPETSAILYEEGVIGESTARKWFAKFKNGYFDVDDMPRSRRSFEFDVEHLKALLKEDGLQTSYEIPRKINSDHKMILNYLHSMGVAEKFGVWMLHVLNENCKGKCLQIDSLHLAHHRATDGHKSHLLYRIAKKDEK</sequence>
<name>A0A8X6KCM7_TRICU</name>
<dbReference type="GO" id="GO:0003690">
    <property type="term" value="F:double-stranded DNA binding"/>
    <property type="evidence" value="ECO:0007669"/>
    <property type="project" value="TreeGrafter"/>
</dbReference>
<dbReference type="GO" id="GO:0003697">
    <property type="term" value="F:single-stranded DNA binding"/>
    <property type="evidence" value="ECO:0007669"/>
    <property type="project" value="TreeGrafter"/>
</dbReference>
<dbReference type="GO" id="GO:0046975">
    <property type="term" value="F:histone H3K36 methyltransferase activity"/>
    <property type="evidence" value="ECO:0007669"/>
    <property type="project" value="TreeGrafter"/>
</dbReference>
<dbReference type="GO" id="GO:0000014">
    <property type="term" value="F:single-stranded DNA endodeoxyribonuclease activity"/>
    <property type="evidence" value="ECO:0007669"/>
    <property type="project" value="TreeGrafter"/>
</dbReference>
<evidence type="ECO:0000313" key="2">
    <source>
        <dbReference type="Proteomes" id="UP000887116"/>
    </source>
</evidence>
<dbReference type="GO" id="GO:0031297">
    <property type="term" value="P:replication fork processing"/>
    <property type="evidence" value="ECO:0007669"/>
    <property type="project" value="TreeGrafter"/>
</dbReference>
<dbReference type="GO" id="GO:0000793">
    <property type="term" value="C:condensed chromosome"/>
    <property type="evidence" value="ECO:0007669"/>
    <property type="project" value="TreeGrafter"/>
</dbReference>
<dbReference type="AlphaFoldDB" id="A0A8X6KCM7"/>
<dbReference type="EMBL" id="BMAO01010798">
    <property type="protein sequence ID" value="GFQ69559.1"/>
    <property type="molecule type" value="Genomic_DNA"/>
</dbReference>
<accession>A0A8X6KCM7</accession>
<dbReference type="GO" id="GO:0035861">
    <property type="term" value="C:site of double-strand break"/>
    <property type="evidence" value="ECO:0007669"/>
    <property type="project" value="TreeGrafter"/>
</dbReference>
<keyword evidence="2" id="KW-1185">Reference proteome</keyword>
<dbReference type="PANTHER" id="PTHR46060:SF2">
    <property type="entry name" value="HISTONE-LYSINE N-METHYLTRANSFERASE SETMAR"/>
    <property type="match status" value="1"/>
</dbReference>
<proteinExistence type="predicted"/>
<dbReference type="GO" id="GO:0044774">
    <property type="term" value="P:mitotic DNA integrity checkpoint signaling"/>
    <property type="evidence" value="ECO:0007669"/>
    <property type="project" value="TreeGrafter"/>
</dbReference>
<gene>
    <name evidence="1" type="primary">B4U79_10032</name>
    <name evidence="1" type="ORF">TNCT_697681</name>
</gene>
<dbReference type="GO" id="GO:0044547">
    <property type="term" value="F:DNA topoisomerase binding"/>
    <property type="evidence" value="ECO:0007669"/>
    <property type="project" value="TreeGrafter"/>
</dbReference>
<organism evidence="1 2">
    <name type="scientific">Trichonephila clavata</name>
    <name type="common">Joro spider</name>
    <name type="synonym">Nephila clavata</name>
    <dbReference type="NCBI Taxonomy" id="2740835"/>
    <lineage>
        <taxon>Eukaryota</taxon>
        <taxon>Metazoa</taxon>
        <taxon>Ecdysozoa</taxon>
        <taxon>Arthropoda</taxon>
        <taxon>Chelicerata</taxon>
        <taxon>Arachnida</taxon>
        <taxon>Araneae</taxon>
        <taxon>Araneomorphae</taxon>
        <taxon>Entelegynae</taxon>
        <taxon>Araneoidea</taxon>
        <taxon>Nephilidae</taxon>
        <taxon>Trichonephila</taxon>
    </lineage>
</organism>
<dbReference type="GO" id="GO:0005634">
    <property type="term" value="C:nucleus"/>
    <property type="evidence" value="ECO:0007669"/>
    <property type="project" value="TreeGrafter"/>
</dbReference>
<dbReference type="Proteomes" id="UP000887116">
    <property type="component" value="Unassembled WGS sequence"/>
</dbReference>
<dbReference type="GO" id="GO:0015074">
    <property type="term" value="P:DNA integration"/>
    <property type="evidence" value="ECO:0007669"/>
    <property type="project" value="TreeGrafter"/>
</dbReference>
<dbReference type="OrthoDB" id="6508494at2759"/>
<dbReference type="GO" id="GO:0042800">
    <property type="term" value="F:histone H3K4 methyltransferase activity"/>
    <property type="evidence" value="ECO:0007669"/>
    <property type="project" value="TreeGrafter"/>
</dbReference>
<dbReference type="PANTHER" id="PTHR46060">
    <property type="entry name" value="MARINER MOS1 TRANSPOSASE-LIKE PROTEIN"/>
    <property type="match status" value="1"/>
</dbReference>
<dbReference type="GO" id="GO:0000729">
    <property type="term" value="P:DNA double-strand break processing"/>
    <property type="evidence" value="ECO:0007669"/>
    <property type="project" value="TreeGrafter"/>
</dbReference>
<evidence type="ECO:0000313" key="1">
    <source>
        <dbReference type="EMBL" id="GFQ69559.1"/>
    </source>
</evidence>
<dbReference type="InterPro" id="IPR052709">
    <property type="entry name" value="Transposase-MT_Hybrid"/>
</dbReference>